<dbReference type="PANTHER" id="PTHR11705">
    <property type="entry name" value="PROTEASE FAMILY M14 CARBOXYPEPTIDASE A,B"/>
    <property type="match status" value="1"/>
</dbReference>
<evidence type="ECO:0000256" key="1">
    <source>
        <dbReference type="ARBA" id="ARBA00001947"/>
    </source>
</evidence>
<feature type="active site" description="Proton donor/acceptor" evidence="11">
    <location>
        <position position="387"/>
    </location>
</feature>
<dbReference type="PANTHER" id="PTHR11705:SF140">
    <property type="entry name" value="FI02848P-RELATED"/>
    <property type="match status" value="1"/>
</dbReference>
<evidence type="ECO:0000256" key="12">
    <source>
        <dbReference type="SAM" id="SignalP"/>
    </source>
</evidence>
<proteinExistence type="inferred from homology"/>
<comment type="similarity">
    <text evidence="2 11">Belongs to the peptidase M14 family.</text>
</comment>
<dbReference type="InterPro" id="IPR000834">
    <property type="entry name" value="Peptidase_M14"/>
</dbReference>
<evidence type="ECO:0000256" key="2">
    <source>
        <dbReference type="ARBA" id="ARBA00005988"/>
    </source>
</evidence>
<dbReference type="SUPFAM" id="SSF54897">
    <property type="entry name" value="Protease propeptides/inhibitors"/>
    <property type="match status" value="1"/>
</dbReference>
<comment type="caution">
    <text evidence="14">The sequence shown here is derived from an EMBL/GenBank/DDBJ whole genome shotgun (WGS) entry which is preliminary data.</text>
</comment>
<evidence type="ECO:0000256" key="11">
    <source>
        <dbReference type="PROSITE-ProRule" id="PRU01379"/>
    </source>
</evidence>
<accession>A0ABQ7QHZ9</accession>
<keyword evidence="6 12" id="KW-0732">Signal</keyword>
<evidence type="ECO:0000256" key="9">
    <source>
        <dbReference type="ARBA" id="ARBA00023049"/>
    </source>
</evidence>
<dbReference type="Gene3D" id="3.30.70.340">
    <property type="entry name" value="Metallocarboxypeptidase-like"/>
    <property type="match status" value="1"/>
</dbReference>
<evidence type="ECO:0000256" key="3">
    <source>
        <dbReference type="ARBA" id="ARBA00022645"/>
    </source>
</evidence>
<dbReference type="InterPro" id="IPR036990">
    <property type="entry name" value="M14A-like_propep"/>
</dbReference>
<evidence type="ECO:0000313" key="15">
    <source>
        <dbReference type="Proteomes" id="UP000823941"/>
    </source>
</evidence>
<evidence type="ECO:0000256" key="7">
    <source>
        <dbReference type="ARBA" id="ARBA00022801"/>
    </source>
</evidence>
<evidence type="ECO:0000313" key="14">
    <source>
        <dbReference type="EMBL" id="KAG7304831.1"/>
    </source>
</evidence>
<dbReference type="Gene3D" id="3.40.630.10">
    <property type="entry name" value="Zn peptidases"/>
    <property type="match status" value="1"/>
</dbReference>
<evidence type="ECO:0000256" key="10">
    <source>
        <dbReference type="ARBA" id="ARBA00023157"/>
    </source>
</evidence>
<dbReference type="SUPFAM" id="SSF53187">
    <property type="entry name" value="Zn-dependent exopeptidases"/>
    <property type="match status" value="1"/>
</dbReference>
<protein>
    <recommendedName>
        <fullName evidence="13">Peptidase M14 domain-containing protein</fullName>
    </recommendedName>
</protein>
<keyword evidence="3" id="KW-0121">Carboxypeptidase</keyword>
<feature type="signal peptide" evidence="12">
    <location>
        <begin position="1"/>
        <end position="16"/>
    </location>
</feature>
<feature type="chain" id="PRO_5046695809" description="Peptidase M14 domain-containing protein" evidence="12">
    <location>
        <begin position="17"/>
        <end position="436"/>
    </location>
</feature>
<sequence>MFRLFTIFLLFSAVYAKHEIYEGASVYELEVENEAQSKVVSMLEDQLALDVWSHPGPSRSGMILVPKNSKEEFAYKLRLAGIKFRTTVDNVKEQLDLEDRLLAAAAASSRIPSESDSKAALPLDRVYQWEEVEAYMQRLARAYPDKVTLVSGGISFEGRPINYLRISTTNFQDSSKPVVFMQSLLHCREWIGQAATLYALEKLLVDNTESDLINNIDWIIVPTANPDGYVHTHEANRYWRKNRKDGLFINDICMGVDLNRNYDIFWSTESSNSVCSDTFHGRAPFSEPETAVTKKILDEHTDRIELFLDIHSFGSYVLYGYGSGQLPSNGLALHLVGVLIGEAIDAVKLRTNPNYTVGNVALTLYPASGSSQDYAQSLGIPYSYTLELPAYRGSATLTGFLVDPEFVEQAGYETWEGIKAGARFALNSYRTRKGIH</sequence>
<reference evidence="14 15" key="1">
    <citation type="submission" date="2021-06" db="EMBL/GenBank/DDBJ databases">
        <title>A haploid diamondback moth (Plutella xylostella L.) genome assembly resolves 31 chromosomes and identifies a diamide resistance mutation.</title>
        <authorList>
            <person name="Ward C.M."/>
            <person name="Perry K.D."/>
            <person name="Baker G."/>
            <person name="Powis K."/>
            <person name="Heckel D.G."/>
            <person name="Baxter S.W."/>
        </authorList>
    </citation>
    <scope>NUCLEOTIDE SEQUENCE [LARGE SCALE GENOMIC DNA]</scope>
    <source>
        <strain evidence="14 15">LV</strain>
        <tissue evidence="14">Single pupa</tissue>
    </source>
</reference>
<name>A0ABQ7QHZ9_PLUXY</name>
<dbReference type="InterPro" id="IPR003146">
    <property type="entry name" value="M14A_act_pep"/>
</dbReference>
<dbReference type="PRINTS" id="PR00765">
    <property type="entry name" value="CRBOXYPTASEA"/>
</dbReference>
<dbReference type="EMBL" id="JAHIBW010000014">
    <property type="protein sequence ID" value="KAG7304831.1"/>
    <property type="molecule type" value="Genomic_DNA"/>
</dbReference>
<keyword evidence="5" id="KW-0479">Metal-binding</keyword>
<dbReference type="Proteomes" id="UP000823941">
    <property type="component" value="Chromosome 14"/>
</dbReference>
<comment type="cofactor">
    <cofactor evidence="1">
        <name>Zn(2+)</name>
        <dbReference type="ChEBI" id="CHEBI:29105"/>
    </cofactor>
</comment>
<evidence type="ECO:0000256" key="5">
    <source>
        <dbReference type="ARBA" id="ARBA00022723"/>
    </source>
</evidence>
<keyword evidence="7" id="KW-0378">Hydrolase</keyword>
<keyword evidence="10" id="KW-1015">Disulfide bond</keyword>
<dbReference type="SMART" id="SM00631">
    <property type="entry name" value="Zn_pept"/>
    <property type="match status" value="1"/>
</dbReference>
<evidence type="ECO:0000256" key="8">
    <source>
        <dbReference type="ARBA" id="ARBA00022833"/>
    </source>
</evidence>
<dbReference type="Pfam" id="PF00246">
    <property type="entry name" value="Peptidase_M14"/>
    <property type="match status" value="1"/>
</dbReference>
<evidence type="ECO:0000259" key="13">
    <source>
        <dbReference type="PROSITE" id="PS52035"/>
    </source>
</evidence>
<keyword evidence="15" id="KW-1185">Reference proteome</keyword>
<dbReference type="Pfam" id="PF02244">
    <property type="entry name" value="Propep_M14"/>
    <property type="match status" value="1"/>
</dbReference>
<evidence type="ECO:0000256" key="6">
    <source>
        <dbReference type="ARBA" id="ARBA00022729"/>
    </source>
</evidence>
<feature type="domain" description="Peptidase M14" evidence="13">
    <location>
        <begin position="125"/>
        <end position="425"/>
    </location>
</feature>
<evidence type="ECO:0000256" key="4">
    <source>
        <dbReference type="ARBA" id="ARBA00022670"/>
    </source>
</evidence>
<dbReference type="PROSITE" id="PS52035">
    <property type="entry name" value="PEPTIDASE_M14"/>
    <property type="match status" value="1"/>
</dbReference>
<gene>
    <name evidence="14" type="ORF">JYU34_010209</name>
</gene>
<keyword evidence="4" id="KW-0645">Protease</keyword>
<keyword evidence="9" id="KW-0482">Metalloprotease</keyword>
<organism evidence="14 15">
    <name type="scientific">Plutella xylostella</name>
    <name type="common">Diamondback moth</name>
    <name type="synonym">Plutella maculipennis</name>
    <dbReference type="NCBI Taxonomy" id="51655"/>
    <lineage>
        <taxon>Eukaryota</taxon>
        <taxon>Metazoa</taxon>
        <taxon>Ecdysozoa</taxon>
        <taxon>Arthropoda</taxon>
        <taxon>Hexapoda</taxon>
        <taxon>Insecta</taxon>
        <taxon>Pterygota</taxon>
        <taxon>Neoptera</taxon>
        <taxon>Endopterygota</taxon>
        <taxon>Lepidoptera</taxon>
        <taxon>Glossata</taxon>
        <taxon>Ditrysia</taxon>
        <taxon>Yponomeutoidea</taxon>
        <taxon>Plutellidae</taxon>
        <taxon>Plutella</taxon>
    </lineage>
</organism>
<keyword evidence="8" id="KW-0862">Zinc</keyword>